<proteinExistence type="predicted"/>
<keyword evidence="1" id="KW-0808">Transferase</keyword>
<dbReference type="PANTHER" id="PTHR32385">
    <property type="entry name" value="MANNOSYL PHOSPHORYLINOSITOL CERAMIDE SYNTHASE"/>
    <property type="match status" value="1"/>
</dbReference>
<dbReference type="Pfam" id="PF04488">
    <property type="entry name" value="Gly_transf_sug"/>
    <property type="match status" value="1"/>
</dbReference>
<protein>
    <submittedName>
        <fullName evidence="3">Uncharacterized protein</fullName>
    </submittedName>
</protein>
<feature type="chain" id="PRO_5032734947" evidence="2">
    <location>
        <begin position="17"/>
        <end position="394"/>
    </location>
</feature>
<keyword evidence="4" id="KW-1185">Reference proteome</keyword>
<name>A0A812MC03_9DINO</name>
<dbReference type="GO" id="GO:0016020">
    <property type="term" value="C:membrane"/>
    <property type="evidence" value="ECO:0007669"/>
    <property type="project" value="GOC"/>
</dbReference>
<dbReference type="InterPro" id="IPR007577">
    <property type="entry name" value="GlycoTrfase_DXD_sugar-bd_CS"/>
</dbReference>
<dbReference type="PANTHER" id="PTHR32385:SF15">
    <property type="entry name" value="INOSITOL PHOSPHOCERAMIDE MANNOSYLTRANSFERASE 1"/>
    <property type="match status" value="1"/>
</dbReference>
<sequence length="394" mass="43098">MLRAALVLACAALGNGHKLAAAGAHNEADPFKLRPTGSSVEFGKAQFVQLAAHILARQGGDDPSDPSAFQSLLKRLTTEVAAISAPAQDLAKKIVQQVAPAAAPTAAPTAAFHAAGSFATKIPRRLLFNHKVNLLKKQDAELNPHDMLLRENVLHIISIFPEVSREDVHFWDDDDCENGLGSLSMKESEALSIDFIQEQVGMIKSDICRLAMMYTLGGFYFDTDIVVTPELKAQLAPETTFATVRAGADFFQAFMAASAQHPLMDVALKEFKIWYDKLHSPGVNQGQLRAATGNGNIGTALLRKAYDQWSVRNGPMPKVNHPGGHVSQIFEESPIKLLARPQFPGLLPGRSGMLCDYAVVNRPTNRVVMYSRIYDSHHQRQCLEEVNLMRSLHA</sequence>
<dbReference type="InterPro" id="IPR051706">
    <property type="entry name" value="Glycosyltransferase_domain"/>
</dbReference>
<dbReference type="Proteomes" id="UP000604046">
    <property type="component" value="Unassembled WGS sequence"/>
</dbReference>
<dbReference type="Gene3D" id="3.90.550.20">
    <property type="match status" value="1"/>
</dbReference>
<organism evidence="3 4">
    <name type="scientific">Symbiodinium natans</name>
    <dbReference type="NCBI Taxonomy" id="878477"/>
    <lineage>
        <taxon>Eukaryota</taxon>
        <taxon>Sar</taxon>
        <taxon>Alveolata</taxon>
        <taxon>Dinophyceae</taxon>
        <taxon>Suessiales</taxon>
        <taxon>Symbiodiniaceae</taxon>
        <taxon>Symbiodinium</taxon>
    </lineage>
</organism>
<dbReference type="GO" id="GO:0051999">
    <property type="term" value="P:mannosyl-inositol phosphorylceramide biosynthetic process"/>
    <property type="evidence" value="ECO:0007669"/>
    <property type="project" value="TreeGrafter"/>
</dbReference>
<gene>
    <name evidence="3" type="ORF">SNAT2548_LOCUS13035</name>
</gene>
<comment type="caution">
    <text evidence="3">The sequence shown here is derived from an EMBL/GenBank/DDBJ whole genome shotgun (WGS) entry which is preliminary data.</text>
</comment>
<evidence type="ECO:0000256" key="1">
    <source>
        <dbReference type="ARBA" id="ARBA00022679"/>
    </source>
</evidence>
<evidence type="ECO:0000256" key="2">
    <source>
        <dbReference type="SAM" id="SignalP"/>
    </source>
</evidence>
<accession>A0A812MC03</accession>
<dbReference type="EMBL" id="CAJNDS010001324">
    <property type="protein sequence ID" value="CAE7255555.1"/>
    <property type="molecule type" value="Genomic_DNA"/>
</dbReference>
<reference evidence="3" key="1">
    <citation type="submission" date="2021-02" db="EMBL/GenBank/DDBJ databases">
        <authorList>
            <person name="Dougan E. K."/>
            <person name="Rhodes N."/>
            <person name="Thang M."/>
            <person name="Chan C."/>
        </authorList>
    </citation>
    <scope>NUCLEOTIDE SEQUENCE</scope>
</reference>
<evidence type="ECO:0000313" key="3">
    <source>
        <dbReference type="EMBL" id="CAE7255555.1"/>
    </source>
</evidence>
<dbReference type="GO" id="GO:0000030">
    <property type="term" value="F:mannosyltransferase activity"/>
    <property type="evidence" value="ECO:0007669"/>
    <property type="project" value="TreeGrafter"/>
</dbReference>
<dbReference type="InterPro" id="IPR029044">
    <property type="entry name" value="Nucleotide-diphossugar_trans"/>
</dbReference>
<evidence type="ECO:0000313" key="4">
    <source>
        <dbReference type="Proteomes" id="UP000604046"/>
    </source>
</evidence>
<dbReference type="SUPFAM" id="SSF53448">
    <property type="entry name" value="Nucleotide-diphospho-sugar transferases"/>
    <property type="match status" value="1"/>
</dbReference>
<dbReference type="OrthoDB" id="409543at2759"/>
<dbReference type="AlphaFoldDB" id="A0A812MC03"/>
<keyword evidence="2" id="KW-0732">Signal</keyword>
<feature type="signal peptide" evidence="2">
    <location>
        <begin position="1"/>
        <end position="16"/>
    </location>
</feature>